<evidence type="ECO:0000313" key="5">
    <source>
        <dbReference type="Proteomes" id="UP000027665"/>
    </source>
</evidence>
<dbReference type="InterPro" id="IPR027417">
    <property type="entry name" value="P-loop_NTPase"/>
</dbReference>
<dbReference type="PANTHER" id="PTHR11638:SF18">
    <property type="entry name" value="HEAT SHOCK PROTEIN 104"/>
    <property type="match status" value="1"/>
</dbReference>
<evidence type="ECO:0000259" key="3">
    <source>
        <dbReference type="SMART" id="SM00382"/>
    </source>
</evidence>
<dbReference type="GO" id="GO:0005524">
    <property type="term" value="F:ATP binding"/>
    <property type="evidence" value="ECO:0007669"/>
    <property type="project" value="UniProtKB-KW"/>
</dbReference>
<name>A0A073IQ46_9BACT</name>
<evidence type="ECO:0000313" key="4">
    <source>
        <dbReference type="EMBL" id="KEJ91576.1"/>
    </source>
</evidence>
<evidence type="ECO:0000256" key="1">
    <source>
        <dbReference type="ARBA" id="ARBA00022741"/>
    </source>
</evidence>
<dbReference type="Pfam" id="PF07724">
    <property type="entry name" value="AAA_2"/>
    <property type="match status" value="1"/>
</dbReference>
<sequence length="378" mass="43529">MLKKIVFFYGPKYNFKRHLPKSRALTTISELAIYSDRKMREHTFKIQSRRSSDGAAAEKQEERLSVPCLVAYSEQYASISESALHSFLSFIDQFEVESLYLQNPPAHLAEQFRNMHSRVRVIKYEYKTLDMEGLKRINREYPQVIIGQEEVKRRLLTALYPLAANKLAKPLVLLFYGPTGVGKSETARYIGDVVGQRLFRRQFSMFHSNEFAPYLFGGRHTGDSLAKDLMERESSVILFDEFDKPNPLFHSAFYQLFDEGIYEDRNYRAEVKNAVIICTTNYASANEARERLGAPLFARFDAVIGFRPLDDGALGDILKRSCREAVCKLSDWERKIVSEEDLYRSLIPLLYGGDGVRGVKRLVREKISETLLGDALRR</sequence>
<dbReference type="RefSeq" id="WP_037977696.1">
    <property type="nucleotide sequence ID" value="NZ_JMKI01000045.1"/>
</dbReference>
<dbReference type="InterPro" id="IPR050130">
    <property type="entry name" value="ClpA_ClpB"/>
</dbReference>
<keyword evidence="5" id="KW-1185">Reference proteome</keyword>
<feature type="domain" description="AAA+ ATPase" evidence="3">
    <location>
        <begin position="169"/>
        <end position="310"/>
    </location>
</feature>
<dbReference type="SMART" id="SM00382">
    <property type="entry name" value="AAA"/>
    <property type="match status" value="1"/>
</dbReference>
<keyword evidence="2" id="KW-0067">ATP-binding</keyword>
<dbReference type="Proteomes" id="UP000027665">
    <property type="component" value="Unassembled WGS sequence"/>
</dbReference>
<dbReference type="OrthoDB" id="9783370at2"/>
<dbReference type="GO" id="GO:0016887">
    <property type="term" value="F:ATP hydrolysis activity"/>
    <property type="evidence" value="ECO:0007669"/>
    <property type="project" value="InterPro"/>
</dbReference>
<dbReference type="AlphaFoldDB" id="A0A073IQ46"/>
<proteinExistence type="predicted"/>
<dbReference type="Gene3D" id="3.40.50.300">
    <property type="entry name" value="P-loop containing nucleotide triphosphate hydrolases"/>
    <property type="match status" value="1"/>
</dbReference>
<dbReference type="GeneID" id="90984291"/>
<comment type="caution">
    <text evidence="4">The sequence shown here is derived from an EMBL/GenBank/DDBJ whole genome shotgun (WGS) entry which is preliminary data.</text>
</comment>
<protein>
    <recommendedName>
        <fullName evidence="3">AAA+ ATPase domain-containing protein</fullName>
    </recommendedName>
</protein>
<accession>A0A073IQ46</accession>
<dbReference type="EMBL" id="JMKI01000045">
    <property type="protein sequence ID" value="KEJ91576.1"/>
    <property type="molecule type" value="Genomic_DNA"/>
</dbReference>
<keyword evidence="1" id="KW-0547">Nucleotide-binding</keyword>
<dbReference type="eggNOG" id="COG0542">
    <property type="taxonomic scope" value="Bacteria"/>
</dbReference>
<dbReference type="InterPro" id="IPR003959">
    <property type="entry name" value="ATPase_AAA_core"/>
</dbReference>
<dbReference type="PRINTS" id="PR00300">
    <property type="entry name" value="CLPPROTEASEA"/>
</dbReference>
<reference evidence="4 5" key="1">
    <citation type="submission" date="2014-04" db="EMBL/GenBank/DDBJ databases">
        <title>Draft Genome Sequence of Synergistes jonesii.</title>
        <authorList>
            <person name="Coil D.A."/>
            <person name="Eisen J.A."/>
            <person name="Holland-Moritz H.E."/>
        </authorList>
    </citation>
    <scope>NUCLEOTIDE SEQUENCE [LARGE SCALE GENOMIC DNA]</scope>
    <source>
        <strain evidence="4 5">78-1</strain>
    </source>
</reference>
<dbReference type="GO" id="GO:0005737">
    <property type="term" value="C:cytoplasm"/>
    <property type="evidence" value="ECO:0007669"/>
    <property type="project" value="TreeGrafter"/>
</dbReference>
<dbReference type="GO" id="GO:0034605">
    <property type="term" value="P:cellular response to heat"/>
    <property type="evidence" value="ECO:0007669"/>
    <property type="project" value="TreeGrafter"/>
</dbReference>
<dbReference type="SUPFAM" id="SSF52540">
    <property type="entry name" value="P-loop containing nucleoside triphosphate hydrolases"/>
    <property type="match status" value="1"/>
</dbReference>
<evidence type="ECO:0000256" key="2">
    <source>
        <dbReference type="ARBA" id="ARBA00022840"/>
    </source>
</evidence>
<gene>
    <name evidence="4" type="ORF">EH55_09215</name>
</gene>
<organism evidence="4 5">
    <name type="scientific">Synergistes jonesii</name>
    <dbReference type="NCBI Taxonomy" id="2754"/>
    <lineage>
        <taxon>Bacteria</taxon>
        <taxon>Thermotogati</taxon>
        <taxon>Synergistota</taxon>
        <taxon>Synergistia</taxon>
        <taxon>Synergistales</taxon>
        <taxon>Synergistaceae</taxon>
        <taxon>Synergistes</taxon>
    </lineage>
</organism>
<dbReference type="STRING" id="2754.EH55_09215"/>
<dbReference type="InterPro" id="IPR003593">
    <property type="entry name" value="AAA+_ATPase"/>
</dbReference>
<dbReference type="InterPro" id="IPR001270">
    <property type="entry name" value="ClpA/B"/>
</dbReference>
<dbReference type="PANTHER" id="PTHR11638">
    <property type="entry name" value="ATP-DEPENDENT CLP PROTEASE"/>
    <property type="match status" value="1"/>
</dbReference>